<keyword evidence="2 3" id="KW-0456">Lyase</keyword>
<evidence type="ECO:0000259" key="4">
    <source>
        <dbReference type="Pfam" id="PF04909"/>
    </source>
</evidence>
<dbReference type="Proteomes" id="UP001583193">
    <property type="component" value="Unassembled WGS sequence"/>
</dbReference>
<dbReference type="PANTHER" id="PTHR21240:SF30">
    <property type="entry name" value="AMIDOHYDROLASE-RELATED DOMAIN-CONTAINING PROTEIN-RELATED"/>
    <property type="match status" value="1"/>
</dbReference>
<dbReference type="PANTHER" id="PTHR21240">
    <property type="entry name" value="2-AMINO-3-CARBOXYLMUCONATE-6-SEMIALDEHYDE DECARBOXYLASE"/>
    <property type="match status" value="1"/>
</dbReference>
<feature type="domain" description="Amidohydrolase-related" evidence="4">
    <location>
        <begin position="68"/>
        <end position="322"/>
    </location>
</feature>
<comment type="caution">
    <text evidence="5">The sequence shown here is derived from an EMBL/GenBank/DDBJ whole genome shotgun (WGS) entry which is preliminary data.</text>
</comment>
<evidence type="ECO:0000313" key="6">
    <source>
        <dbReference type="Proteomes" id="UP001583193"/>
    </source>
</evidence>
<evidence type="ECO:0000256" key="2">
    <source>
        <dbReference type="ARBA" id="ARBA00023239"/>
    </source>
</evidence>
<dbReference type="InterPro" id="IPR032465">
    <property type="entry name" value="ACMSD"/>
</dbReference>
<proteinExistence type="inferred from homology"/>
<protein>
    <recommendedName>
        <fullName evidence="4">Amidohydrolase-related domain-containing protein</fullName>
    </recommendedName>
</protein>
<accession>A0ABR3XW89</accession>
<dbReference type="InterPro" id="IPR006680">
    <property type="entry name" value="Amidohydro-rel"/>
</dbReference>
<dbReference type="EMBL" id="JAVDPF010000009">
    <property type="protein sequence ID" value="KAL1880281.1"/>
    <property type="molecule type" value="Genomic_DNA"/>
</dbReference>
<dbReference type="InterPro" id="IPR032466">
    <property type="entry name" value="Metal_Hydrolase"/>
</dbReference>
<sequence length="322" mass="36461">MKAITLEEHAAFPSLGDNNDFYNGIWKVFPGYQQKAWDYGALRLADMDAGNVSLQVLSHLPGIGLRDPARCQAANTEMAKAIQANPSRFAGFAALPMAVPDEAARELHRAVTDLGFHGALVDNHLEDMTHYDDARFWPVFEVAEKLDVPIYLHPSPAPAAEVEQRFAGNYPWKVQMGLTTGAWGWHENVGLHILKLYAAGVFERFPQLKIIIGHMGELLPMMLHRVARLRFFQEMAAERNKSILDVWDENIWVTTRGMFSVSTFKMLQQVTRIDRILFSVDYPFESNTTGRAFLEELQSSETLTDEELEMVAWKNAHSLLKL</sequence>
<dbReference type="SUPFAM" id="SSF51556">
    <property type="entry name" value="Metallo-dependent hydrolases"/>
    <property type="match status" value="1"/>
</dbReference>
<reference evidence="5 6" key="1">
    <citation type="journal article" date="2024" name="IMA Fungus">
        <title>IMA Genome - F19 : A genome assembly and annotation guide to empower mycologists, including annotated draft genome sequences of Ceratocystis pirilliformis, Diaporthe australafricana, Fusarium ophioides, Paecilomyces lecythidis, and Sporothrix stenoceras.</title>
        <authorList>
            <person name="Aylward J."/>
            <person name="Wilson A.M."/>
            <person name="Visagie C.M."/>
            <person name="Spraker J."/>
            <person name="Barnes I."/>
            <person name="Buitendag C."/>
            <person name="Ceriani C."/>
            <person name="Del Mar Angel L."/>
            <person name="du Plessis D."/>
            <person name="Fuchs T."/>
            <person name="Gasser K."/>
            <person name="Kramer D."/>
            <person name="Li W."/>
            <person name="Munsamy K."/>
            <person name="Piso A."/>
            <person name="Price J.L."/>
            <person name="Sonnekus B."/>
            <person name="Thomas C."/>
            <person name="van der Nest A."/>
            <person name="van Dijk A."/>
            <person name="van Heerden A."/>
            <person name="van Vuuren N."/>
            <person name="Yilmaz N."/>
            <person name="Duong T.A."/>
            <person name="van der Merwe N.A."/>
            <person name="Wingfield M.J."/>
            <person name="Wingfield B.D."/>
        </authorList>
    </citation>
    <scope>NUCLEOTIDE SEQUENCE [LARGE SCALE GENOMIC DNA]</scope>
    <source>
        <strain evidence="5 6">CMW 18167</strain>
    </source>
</reference>
<dbReference type="Gene3D" id="3.20.20.140">
    <property type="entry name" value="Metal-dependent hydrolases"/>
    <property type="match status" value="1"/>
</dbReference>
<comment type="similarity">
    <text evidence="3">Belongs to the metallo-dependent hydrolases superfamily.</text>
</comment>
<evidence type="ECO:0000313" key="5">
    <source>
        <dbReference type="EMBL" id="KAL1880281.1"/>
    </source>
</evidence>
<organism evidence="5 6">
    <name type="scientific">Paecilomyces lecythidis</name>
    <dbReference type="NCBI Taxonomy" id="3004212"/>
    <lineage>
        <taxon>Eukaryota</taxon>
        <taxon>Fungi</taxon>
        <taxon>Dikarya</taxon>
        <taxon>Ascomycota</taxon>
        <taxon>Pezizomycotina</taxon>
        <taxon>Eurotiomycetes</taxon>
        <taxon>Eurotiomycetidae</taxon>
        <taxon>Eurotiales</taxon>
        <taxon>Thermoascaceae</taxon>
        <taxon>Paecilomyces</taxon>
    </lineage>
</organism>
<name>A0ABR3XW89_9EURO</name>
<keyword evidence="1 3" id="KW-0210">Decarboxylase</keyword>
<evidence type="ECO:0000256" key="3">
    <source>
        <dbReference type="RuleBase" id="RU366045"/>
    </source>
</evidence>
<keyword evidence="6" id="KW-1185">Reference proteome</keyword>
<dbReference type="Pfam" id="PF04909">
    <property type="entry name" value="Amidohydro_2"/>
    <property type="match status" value="1"/>
</dbReference>
<gene>
    <name evidence="5" type="ORF">Plec18167_003684</name>
</gene>
<evidence type="ECO:0000256" key="1">
    <source>
        <dbReference type="ARBA" id="ARBA00022793"/>
    </source>
</evidence>